<feature type="compositionally biased region" description="Polar residues" evidence="2">
    <location>
        <begin position="1"/>
        <end position="14"/>
    </location>
</feature>
<organism evidence="3">
    <name type="scientific">uncultured virus</name>
    <dbReference type="NCBI Taxonomy" id="340016"/>
    <lineage>
        <taxon>Viruses</taxon>
        <taxon>environmental samples</taxon>
    </lineage>
</organism>
<dbReference type="EMBL" id="KU970515">
    <property type="protein sequence ID" value="ASN63109.1"/>
    <property type="molecule type" value="Genomic_DNA"/>
</dbReference>
<dbReference type="Gene3D" id="2.30.33.40">
    <property type="entry name" value="GroES chaperonin"/>
    <property type="match status" value="1"/>
</dbReference>
<dbReference type="SMART" id="SM00883">
    <property type="entry name" value="Cpn10"/>
    <property type="match status" value="1"/>
</dbReference>
<dbReference type="GO" id="GO:0005524">
    <property type="term" value="F:ATP binding"/>
    <property type="evidence" value="ECO:0007669"/>
    <property type="project" value="InterPro"/>
</dbReference>
<feature type="region of interest" description="Disordered" evidence="2">
    <location>
        <begin position="1"/>
        <end position="20"/>
    </location>
</feature>
<dbReference type="SUPFAM" id="SSF50129">
    <property type="entry name" value="GroES-like"/>
    <property type="match status" value="1"/>
</dbReference>
<evidence type="ECO:0000256" key="2">
    <source>
        <dbReference type="SAM" id="MobiDB-lite"/>
    </source>
</evidence>
<sequence length="122" mass="13582">MINNDAWSTDSSVPTPDKIPQPVGYRILIRPRGSIEKTKGGIYLTDNSKDTQSYMNSVGQVIAMGSECYSDRKQPWCKVGDWVVFGRYAGARISVQKVKMVLLNDDEILATLENPEVISQSI</sequence>
<proteinExistence type="predicted"/>
<dbReference type="InterPro" id="IPR020818">
    <property type="entry name" value="Chaperonin_GroES"/>
</dbReference>
<dbReference type="Pfam" id="PF00166">
    <property type="entry name" value="Cpn10"/>
    <property type="match status" value="1"/>
</dbReference>
<dbReference type="InterPro" id="IPR037124">
    <property type="entry name" value="Chaperonin_GroES_sf"/>
</dbReference>
<reference evidence="3" key="1">
    <citation type="submission" date="2016-03" db="EMBL/GenBank/DDBJ databases">
        <title>Novel chaperonins are prevalent in the virioplankton and link to viral biology and ecology.</title>
        <authorList>
            <person name="Marine R.L."/>
            <person name="Nasko D.J."/>
            <person name="Polson S.W."/>
            <person name="Wommack K.E."/>
        </authorList>
    </citation>
    <scope>NUCLEOTIDE SEQUENCE</scope>
</reference>
<evidence type="ECO:0000256" key="1">
    <source>
        <dbReference type="ARBA" id="ARBA00023186"/>
    </source>
</evidence>
<evidence type="ECO:0000313" key="3">
    <source>
        <dbReference type="EMBL" id="ASN63109.1"/>
    </source>
</evidence>
<gene>
    <name evidence="3" type="primary">groES</name>
</gene>
<name>A0A221S2I5_9VIRU</name>
<dbReference type="PRINTS" id="PR00297">
    <property type="entry name" value="CHAPERONIN10"/>
</dbReference>
<dbReference type="GO" id="GO:0044183">
    <property type="term" value="F:protein folding chaperone"/>
    <property type="evidence" value="ECO:0007669"/>
    <property type="project" value="InterPro"/>
</dbReference>
<accession>A0A221S2I5</accession>
<dbReference type="CDD" id="cd00320">
    <property type="entry name" value="cpn10"/>
    <property type="match status" value="1"/>
</dbReference>
<protein>
    <submittedName>
        <fullName evidence="3">Co-chaperonin GroES</fullName>
    </submittedName>
</protein>
<keyword evidence="1" id="KW-0143">Chaperone</keyword>
<dbReference type="InterPro" id="IPR011032">
    <property type="entry name" value="GroES-like_sf"/>
</dbReference>